<reference evidence="7 8" key="1">
    <citation type="submission" date="2019-02" db="EMBL/GenBank/DDBJ databases">
        <title>Genomic Encyclopedia of Type Strains, Phase IV (KMG-IV): sequencing the most valuable type-strain genomes for metagenomic binning, comparative biology and taxonomic classification.</title>
        <authorList>
            <person name="Goeker M."/>
        </authorList>
    </citation>
    <scope>NUCLEOTIDE SEQUENCE [LARGE SCALE GENOMIC DNA]</scope>
    <source>
        <strain evidence="7 8">DSM 17196</strain>
    </source>
</reference>
<feature type="region of interest" description="Disordered" evidence="4">
    <location>
        <begin position="210"/>
        <end position="238"/>
    </location>
</feature>
<keyword evidence="5" id="KW-0812">Transmembrane</keyword>
<dbReference type="CDD" id="cd02696">
    <property type="entry name" value="MurNAc-LAA"/>
    <property type="match status" value="1"/>
</dbReference>
<evidence type="ECO:0000313" key="8">
    <source>
        <dbReference type="Proteomes" id="UP000292262"/>
    </source>
</evidence>
<name>A0A4Q7P3N9_9FLAO</name>
<dbReference type="PANTHER" id="PTHR30404">
    <property type="entry name" value="N-ACETYLMURAMOYL-L-ALANINE AMIDASE"/>
    <property type="match status" value="1"/>
</dbReference>
<feature type="transmembrane region" description="Helical" evidence="5">
    <location>
        <begin position="68"/>
        <end position="86"/>
    </location>
</feature>
<evidence type="ECO:0000256" key="4">
    <source>
        <dbReference type="SAM" id="MobiDB-lite"/>
    </source>
</evidence>
<dbReference type="Proteomes" id="UP000292262">
    <property type="component" value="Unassembled WGS sequence"/>
</dbReference>
<keyword evidence="5" id="KW-0472">Membrane</keyword>
<dbReference type="AlphaFoldDB" id="A0A4Q7P3N9"/>
<comment type="catalytic activity">
    <reaction evidence="1">
        <text>Hydrolyzes the link between N-acetylmuramoyl residues and L-amino acid residues in certain cell-wall glycopeptides.</text>
        <dbReference type="EC" id="3.5.1.28"/>
    </reaction>
</comment>
<dbReference type="EMBL" id="SGXE01000002">
    <property type="protein sequence ID" value="RZS93292.1"/>
    <property type="molecule type" value="Genomic_DNA"/>
</dbReference>
<feature type="transmembrane region" description="Helical" evidence="5">
    <location>
        <begin position="147"/>
        <end position="166"/>
    </location>
</feature>
<accession>A0A4Q7P3N9</accession>
<dbReference type="Gene3D" id="3.40.630.40">
    <property type="entry name" value="Zn-dependent exopeptidases"/>
    <property type="match status" value="1"/>
</dbReference>
<dbReference type="PANTHER" id="PTHR30404:SF0">
    <property type="entry name" value="N-ACETYLMURAMOYL-L-ALANINE AMIDASE AMIC"/>
    <property type="match status" value="1"/>
</dbReference>
<dbReference type="InterPro" id="IPR050695">
    <property type="entry name" value="N-acetylmuramoyl_amidase_3"/>
</dbReference>
<keyword evidence="8" id="KW-1185">Reference proteome</keyword>
<feature type="domain" description="MurNAc-LAA" evidence="6">
    <location>
        <begin position="392"/>
        <end position="513"/>
    </location>
</feature>
<protein>
    <recommendedName>
        <fullName evidence="2">N-acetylmuramoyl-L-alanine amidase</fullName>
        <ecNumber evidence="2">3.5.1.28</ecNumber>
    </recommendedName>
</protein>
<evidence type="ECO:0000256" key="5">
    <source>
        <dbReference type="SAM" id="Phobius"/>
    </source>
</evidence>
<dbReference type="GO" id="GO:0008745">
    <property type="term" value="F:N-acetylmuramoyl-L-alanine amidase activity"/>
    <property type="evidence" value="ECO:0007669"/>
    <property type="project" value="UniProtKB-EC"/>
</dbReference>
<evidence type="ECO:0000259" key="6">
    <source>
        <dbReference type="SMART" id="SM00646"/>
    </source>
</evidence>
<evidence type="ECO:0000256" key="2">
    <source>
        <dbReference type="ARBA" id="ARBA00011901"/>
    </source>
</evidence>
<proteinExistence type="predicted"/>
<keyword evidence="3" id="KW-0378">Hydrolase</keyword>
<sequence>MKNNDINQSDSMKSNATTDTNKKKSELIDGDYKRFFFRHASVLTWILFGLGLISAVLIFLITKDPFKSAAVIFLLIWLVVFLRYFLWAVYHYNVNYGYTIRDWEKIEDAKQRLKNGEVVLQSELEEPKFNPYRSQTFGVPPGTVRGMLAFTLLFGAISILISSMGMEQGLLENPTLRYQFEFFETAFLMMMAFYFGDKSLRFLQSRWKDNTPTSNNTPENNSQDRPSDAAPGAKTTNLAGNLKSQDEQFIQEDAAFAAKEGLEDKTKDLSLLKDTLNTFSASTIASTEKESAKVEEEDLVAEFGEDGQGQRNYPCTPIIDAGHGGTIDGEYTTGNKKRYKFIGTDEEFEVLEGVVNRKIAKKLIKKLEENGIPYYSLNVFEEEDLKLSERVAEANRMYTKDKSVYYLSLHSNAASPSLQGKGTTANGIEIWTSVNETPSDQLARIAKREYQKFFNGKFKFRGLKEKNLYVLKHTRCPAMLVENLFFDNYQEAKYLMSDEGQDELAECLFNVIKSILYYYED</sequence>
<feature type="compositionally biased region" description="Low complexity" evidence="4">
    <location>
        <begin position="210"/>
        <end position="221"/>
    </location>
</feature>
<dbReference type="SMART" id="SM00646">
    <property type="entry name" value="Ami_3"/>
    <property type="match status" value="1"/>
</dbReference>
<dbReference type="InterPro" id="IPR002508">
    <property type="entry name" value="MurNAc-LAA_cat"/>
</dbReference>
<gene>
    <name evidence="7" type="ORF">EV197_1870</name>
</gene>
<dbReference type="Pfam" id="PF01520">
    <property type="entry name" value="Amidase_3"/>
    <property type="match status" value="1"/>
</dbReference>
<evidence type="ECO:0000313" key="7">
    <source>
        <dbReference type="EMBL" id="RZS93292.1"/>
    </source>
</evidence>
<dbReference type="EC" id="3.5.1.28" evidence="2"/>
<feature type="transmembrane region" description="Helical" evidence="5">
    <location>
        <begin position="178"/>
        <end position="196"/>
    </location>
</feature>
<comment type="caution">
    <text evidence="7">The sequence shown here is derived from an EMBL/GenBank/DDBJ whole genome shotgun (WGS) entry which is preliminary data.</text>
</comment>
<dbReference type="GO" id="GO:0030288">
    <property type="term" value="C:outer membrane-bounded periplasmic space"/>
    <property type="evidence" value="ECO:0007669"/>
    <property type="project" value="TreeGrafter"/>
</dbReference>
<feature type="transmembrane region" description="Helical" evidence="5">
    <location>
        <begin position="42"/>
        <end position="62"/>
    </location>
</feature>
<dbReference type="RefSeq" id="WP_130286431.1">
    <property type="nucleotide sequence ID" value="NZ_SGXE01000002.1"/>
</dbReference>
<evidence type="ECO:0000256" key="3">
    <source>
        <dbReference type="ARBA" id="ARBA00022801"/>
    </source>
</evidence>
<dbReference type="GO" id="GO:0009253">
    <property type="term" value="P:peptidoglycan catabolic process"/>
    <property type="evidence" value="ECO:0007669"/>
    <property type="project" value="InterPro"/>
</dbReference>
<evidence type="ECO:0000256" key="1">
    <source>
        <dbReference type="ARBA" id="ARBA00001561"/>
    </source>
</evidence>
<organism evidence="7 8">
    <name type="scientific">Aquimarina brevivitae</name>
    <dbReference type="NCBI Taxonomy" id="323412"/>
    <lineage>
        <taxon>Bacteria</taxon>
        <taxon>Pseudomonadati</taxon>
        <taxon>Bacteroidota</taxon>
        <taxon>Flavobacteriia</taxon>
        <taxon>Flavobacteriales</taxon>
        <taxon>Flavobacteriaceae</taxon>
        <taxon>Aquimarina</taxon>
    </lineage>
</organism>
<dbReference type="OrthoDB" id="9763643at2"/>
<dbReference type="SUPFAM" id="SSF53187">
    <property type="entry name" value="Zn-dependent exopeptidases"/>
    <property type="match status" value="1"/>
</dbReference>
<keyword evidence="5" id="KW-1133">Transmembrane helix</keyword>